<dbReference type="EMBL" id="FWXW01000005">
    <property type="protein sequence ID" value="SMC73189.1"/>
    <property type="molecule type" value="Genomic_DNA"/>
</dbReference>
<dbReference type="Proteomes" id="UP000192790">
    <property type="component" value="Unassembled WGS sequence"/>
</dbReference>
<reference evidence="2 3" key="1">
    <citation type="submission" date="2017-04" db="EMBL/GenBank/DDBJ databases">
        <authorList>
            <person name="Afonso C.L."/>
            <person name="Miller P.J."/>
            <person name="Scott M.A."/>
            <person name="Spackman E."/>
            <person name="Goraichik I."/>
            <person name="Dimitrov K.M."/>
            <person name="Suarez D.L."/>
            <person name="Swayne D.E."/>
        </authorList>
    </citation>
    <scope>NUCLEOTIDE SEQUENCE [LARGE SCALE GENOMIC DNA]</scope>
    <source>
        <strain evidence="2 3">DSM 12816</strain>
    </source>
</reference>
<evidence type="ECO:0008006" key="4">
    <source>
        <dbReference type="Google" id="ProtNLM"/>
    </source>
</evidence>
<accession>A0A1W2BJP9</accession>
<name>A0A1W2BJP9_9FIRM</name>
<protein>
    <recommendedName>
        <fullName evidence="4">Translation initiation factor 2</fullName>
    </recommendedName>
</protein>
<dbReference type="STRING" id="1122930.SAMN02745168_2254"/>
<evidence type="ECO:0000313" key="3">
    <source>
        <dbReference type="Proteomes" id="UP000192790"/>
    </source>
</evidence>
<keyword evidence="1" id="KW-0472">Membrane</keyword>
<keyword evidence="3" id="KW-1185">Reference proteome</keyword>
<keyword evidence="1" id="KW-0812">Transmembrane</keyword>
<evidence type="ECO:0000256" key="1">
    <source>
        <dbReference type="SAM" id="Phobius"/>
    </source>
</evidence>
<sequence>MVKGVAKRIIVVESPDPQLFEQAIFILRVSATEEGGVTAQQVMEEACKVANGYVRKNVGKRWNGKRSLPPPVFAALGAAVTAAVWLLVTLL</sequence>
<gene>
    <name evidence="2" type="ORF">SAMN02745168_2254</name>
</gene>
<organism evidence="2 3">
    <name type="scientific">Papillibacter cinnamivorans DSM 12816</name>
    <dbReference type="NCBI Taxonomy" id="1122930"/>
    <lineage>
        <taxon>Bacteria</taxon>
        <taxon>Bacillati</taxon>
        <taxon>Bacillota</taxon>
        <taxon>Clostridia</taxon>
        <taxon>Eubacteriales</taxon>
        <taxon>Oscillospiraceae</taxon>
        <taxon>Papillibacter</taxon>
    </lineage>
</organism>
<proteinExistence type="predicted"/>
<dbReference type="RefSeq" id="WP_084234921.1">
    <property type="nucleotide sequence ID" value="NZ_FWXW01000005.1"/>
</dbReference>
<dbReference type="OrthoDB" id="1734350at2"/>
<dbReference type="AlphaFoldDB" id="A0A1W2BJP9"/>
<feature type="transmembrane region" description="Helical" evidence="1">
    <location>
        <begin position="68"/>
        <end position="88"/>
    </location>
</feature>
<evidence type="ECO:0000313" key="2">
    <source>
        <dbReference type="EMBL" id="SMC73189.1"/>
    </source>
</evidence>
<keyword evidence="1" id="KW-1133">Transmembrane helix</keyword>